<name>A0A0E9S4F8_ANGAN</name>
<dbReference type="EMBL" id="GBXM01072406">
    <property type="protein sequence ID" value="JAH36171.1"/>
    <property type="molecule type" value="Transcribed_RNA"/>
</dbReference>
<protein>
    <submittedName>
        <fullName evidence="1">Uncharacterized protein</fullName>
    </submittedName>
</protein>
<accession>A0A0E9S4F8</accession>
<reference evidence="1" key="2">
    <citation type="journal article" date="2015" name="Fish Shellfish Immunol.">
        <title>Early steps in the European eel (Anguilla anguilla)-Vibrio vulnificus interaction in the gills: Role of the RtxA13 toxin.</title>
        <authorList>
            <person name="Callol A."/>
            <person name="Pajuelo D."/>
            <person name="Ebbesson L."/>
            <person name="Teles M."/>
            <person name="MacKenzie S."/>
            <person name="Amaro C."/>
        </authorList>
    </citation>
    <scope>NUCLEOTIDE SEQUENCE</scope>
</reference>
<organism evidence="1">
    <name type="scientific">Anguilla anguilla</name>
    <name type="common">European freshwater eel</name>
    <name type="synonym">Muraena anguilla</name>
    <dbReference type="NCBI Taxonomy" id="7936"/>
    <lineage>
        <taxon>Eukaryota</taxon>
        <taxon>Metazoa</taxon>
        <taxon>Chordata</taxon>
        <taxon>Craniata</taxon>
        <taxon>Vertebrata</taxon>
        <taxon>Euteleostomi</taxon>
        <taxon>Actinopterygii</taxon>
        <taxon>Neopterygii</taxon>
        <taxon>Teleostei</taxon>
        <taxon>Anguilliformes</taxon>
        <taxon>Anguillidae</taxon>
        <taxon>Anguilla</taxon>
    </lineage>
</organism>
<sequence>MFQVQLQSQGWPALFLCHACQKGTIRFLSLWSFLFGPPVVLLTSEGRRHL</sequence>
<reference evidence="1" key="1">
    <citation type="submission" date="2014-11" db="EMBL/GenBank/DDBJ databases">
        <authorList>
            <person name="Amaro Gonzalez C."/>
        </authorList>
    </citation>
    <scope>NUCLEOTIDE SEQUENCE</scope>
</reference>
<dbReference type="AlphaFoldDB" id="A0A0E9S4F8"/>
<evidence type="ECO:0000313" key="1">
    <source>
        <dbReference type="EMBL" id="JAH36171.1"/>
    </source>
</evidence>
<proteinExistence type="predicted"/>